<organism evidence="2 3">
    <name type="scientific">Streptococcus saliviloxodontae</name>
    <dbReference type="NCBI Taxonomy" id="1349416"/>
    <lineage>
        <taxon>Bacteria</taxon>
        <taxon>Bacillati</taxon>
        <taxon>Bacillota</taxon>
        <taxon>Bacilli</taxon>
        <taxon>Lactobacillales</taxon>
        <taxon>Streptococcaceae</taxon>
        <taxon>Streptococcus</taxon>
    </lineage>
</organism>
<dbReference type="Proteomes" id="UP000809081">
    <property type="component" value="Unassembled WGS sequence"/>
</dbReference>
<evidence type="ECO:0000313" key="3">
    <source>
        <dbReference type="Proteomes" id="UP000809081"/>
    </source>
</evidence>
<dbReference type="RefSeq" id="WP_386705154.1">
    <property type="nucleotide sequence ID" value="NZ_JBHTJB010000014.1"/>
</dbReference>
<keyword evidence="1" id="KW-0472">Membrane</keyword>
<keyword evidence="1" id="KW-1133">Transmembrane helix</keyword>
<protein>
    <submittedName>
        <fullName evidence="2">Membrane protein</fullName>
    </submittedName>
</protein>
<dbReference type="EMBL" id="JAFBEI010000041">
    <property type="protein sequence ID" value="MBM7636885.1"/>
    <property type="molecule type" value="Genomic_DNA"/>
</dbReference>
<evidence type="ECO:0000313" key="2">
    <source>
        <dbReference type="EMBL" id="MBM7636885.1"/>
    </source>
</evidence>
<keyword evidence="1" id="KW-0812">Transmembrane</keyword>
<evidence type="ECO:0000256" key="1">
    <source>
        <dbReference type="SAM" id="Phobius"/>
    </source>
</evidence>
<reference evidence="2 3" key="1">
    <citation type="submission" date="2021-01" db="EMBL/GenBank/DDBJ databases">
        <title>Genomic Encyclopedia of Type Strains, Phase IV (KMG-IV): sequencing the most valuable type-strain genomes for metagenomic binning, comparative biology and taxonomic classification.</title>
        <authorList>
            <person name="Goeker M."/>
        </authorList>
    </citation>
    <scope>NUCLEOTIDE SEQUENCE [LARGE SCALE GENOMIC DNA]</scope>
    <source>
        <strain evidence="2 3">DSM 27513</strain>
    </source>
</reference>
<feature type="transmembrane region" description="Helical" evidence="1">
    <location>
        <begin position="44"/>
        <end position="63"/>
    </location>
</feature>
<gene>
    <name evidence="2" type="ORF">JOC31_001712</name>
</gene>
<sequence length="187" mass="21365">MKIKGVLVGLTVQFILIIVISLLANKFSGFTIISPISIFWVNRPTLSLTSVVLFVLSFVIACLSGKVVNQWLKETSPSNKKNMLIREIEMKWQEIYEPNKKKVFDEIISDIKNIKSTQNKKCKKLLNEIEIFLKDNLAGLTKEKLDGVKGELDTLYKQVGESKKSKENKLQKILDDLVQDPDRKEPK</sequence>
<accession>A0ABS2PN73</accession>
<keyword evidence="3" id="KW-1185">Reference proteome</keyword>
<comment type="caution">
    <text evidence="2">The sequence shown here is derived from an EMBL/GenBank/DDBJ whole genome shotgun (WGS) entry which is preliminary data.</text>
</comment>
<feature type="transmembrane region" description="Helical" evidence="1">
    <location>
        <begin position="7"/>
        <end position="24"/>
    </location>
</feature>
<name>A0ABS2PN73_9STRE</name>
<proteinExistence type="predicted"/>